<dbReference type="AlphaFoldDB" id="A0A9K3IPE3"/>
<evidence type="ECO:0000313" key="2">
    <source>
        <dbReference type="EMBL" id="KAF5800613.1"/>
    </source>
</evidence>
<dbReference type="PANTHER" id="PTHR33528">
    <property type="entry name" value="OS07G0239500 PROTEIN"/>
    <property type="match status" value="1"/>
</dbReference>
<comment type="caution">
    <text evidence="2">The sequence shown here is derived from an EMBL/GenBank/DDBJ whole genome shotgun (WGS) entry which is preliminary data.</text>
</comment>
<dbReference type="EMBL" id="MNCJ02000321">
    <property type="protein sequence ID" value="KAF5800613.1"/>
    <property type="molecule type" value="Genomic_DNA"/>
</dbReference>
<evidence type="ECO:0000256" key="1">
    <source>
        <dbReference type="SAM" id="MobiDB-lite"/>
    </source>
</evidence>
<dbReference type="PANTHER" id="PTHR33528:SF14">
    <property type="entry name" value="SOLUTE CARRIER FAMILY 35 MEMBER A4"/>
    <property type="match status" value="1"/>
</dbReference>
<dbReference type="InterPro" id="IPR027854">
    <property type="entry name" value="STMP1"/>
</dbReference>
<organism evidence="2 3">
    <name type="scientific">Helianthus annuus</name>
    <name type="common">Common sunflower</name>
    <dbReference type="NCBI Taxonomy" id="4232"/>
    <lineage>
        <taxon>Eukaryota</taxon>
        <taxon>Viridiplantae</taxon>
        <taxon>Streptophyta</taxon>
        <taxon>Embryophyta</taxon>
        <taxon>Tracheophyta</taxon>
        <taxon>Spermatophyta</taxon>
        <taxon>Magnoliopsida</taxon>
        <taxon>eudicotyledons</taxon>
        <taxon>Gunneridae</taxon>
        <taxon>Pentapetalae</taxon>
        <taxon>asterids</taxon>
        <taxon>campanulids</taxon>
        <taxon>Asterales</taxon>
        <taxon>Asteraceae</taxon>
        <taxon>Asteroideae</taxon>
        <taxon>Heliantheae alliance</taxon>
        <taxon>Heliantheae</taxon>
        <taxon>Helianthus</taxon>
    </lineage>
</organism>
<sequence>MSEIYSFLSTFNDINVIIVTQIRKSQTQYSRHATRVKILVYIENKLGQKRFARIHRETSTNPKHIPTIRKLLPHLQEKSPKPRSRSSSESNLFQSDPKVDDLVQKSTMGIIKSSFSFMIGTVCGIYVAQNYDVPNIHKLYKTGLVIAKHYEENYRKPKKKDDDDDAFK</sequence>
<gene>
    <name evidence="2" type="ORF">HanXRQr2_Chr06g0238781</name>
</gene>
<reference evidence="2" key="2">
    <citation type="submission" date="2020-06" db="EMBL/GenBank/DDBJ databases">
        <title>Helianthus annuus Genome sequencing and assembly Release 2.</title>
        <authorList>
            <person name="Gouzy J."/>
            <person name="Langlade N."/>
            <person name="Munos S."/>
        </authorList>
    </citation>
    <scope>NUCLEOTIDE SEQUENCE</scope>
    <source>
        <tissue evidence="2">Leaves</tissue>
    </source>
</reference>
<feature type="region of interest" description="Disordered" evidence="1">
    <location>
        <begin position="73"/>
        <end position="94"/>
    </location>
</feature>
<dbReference type="Proteomes" id="UP000215914">
    <property type="component" value="Unassembled WGS sequence"/>
</dbReference>
<proteinExistence type="predicted"/>
<keyword evidence="2" id="KW-0472">Membrane</keyword>
<protein>
    <submittedName>
        <fullName evidence="2">Short transmembrane mitochondrial protein</fullName>
    </submittedName>
</protein>
<dbReference type="Pfam" id="PF15054">
    <property type="entry name" value="DUF4535"/>
    <property type="match status" value="1"/>
</dbReference>
<reference evidence="2" key="1">
    <citation type="journal article" date="2017" name="Nature">
        <title>The sunflower genome provides insights into oil metabolism, flowering and Asterid evolution.</title>
        <authorList>
            <person name="Badouin H."/>
            <person name="Gouzy J."/>
            <person name="Grassa C.J."/>
            <person name="Murat F."/>
            <person name="Staton S.E."/>
            <person name="Cottret L."/>
            <person name="Lelandais-Briere C."/>
            <person name="Owens G.L."/>
            <person name="Carrere S."/>
            <person name="Mayjonade B."/>
            <person name="Legrand L."/>
            <person name="Gill N."/>
            <person name="Kane N.C."/>
            <person name="Bowers J.E."/>
            <person name="Hubner S."/>
            <person name="Bellec A."/>
            <person name="Berard A."/>
            <person name="Berges H."/>
            <person name="Blanchet N."/>
            <person name="Boniface M.C."/>
            <person name="Brunel D."/>
            <person name="Catrice O."/>
            <person name="Chaidir N."/>
            <person name="Claudel C."/>
            <person name="Donnadieu C."/>
            <person name="Faraut T."/>
            <person name="Fievet G."/>
            <person name="Helmstetter N."/>
            <person name="King M."/>
            <person name="Knapp S.J."/>
            <person name="Lai Z."/>
            <person name="Le Paslier M.C."/>
            <person name="Lippi Y."/>
            <person name="Lorenzon L."/>
            <person name="Mandel J.R."/>
            <person name="Marage G."/>
            <person name="Marchand G."/>
            <person name="Marquand E."/>
            <person name="Bret-Mestries E."/>
            <person name="Morien E."/>
            <person name="Nambeesan S."/>
            <person name="Nguyen T."/>
            <person name="Pegot-Espagnet P."/>
            <person name="Pouilly N."/>
            <person name="Raftis F."/>
            <person name="Sallet E."/>
            <person name="Schiex T."/>
            <person name="Thomas J."/>
            <person name="Vandecasteele C."/>
            <person name="Vares D."/>
            <person name="Vear F."/>
            <person name="Vautrin S."/>
            <person name="Crespi M."/>
            <person name="Mangin B."/>
            <person name="Burke J.M."/>
            <person name="Salse J."/>
            <person name="Munos S."/>
            <person name="Vincourt P."/>
            <person name="Rieseberg L.H."/>
            <person name="Langlade N.B."/>
        </authorList>
    </citation>
    <scope>NUCLEOTIDE SEQUENCE</scope>
    <source>
        <tissue evidence="2">Leaves</tissue>
    </source>
</reference>
<dbReference type="Gramene" id="mRNA:HanXRQr2_Chr06g0238781">
    <property type="protein sequence ID" value="CDS:HanXRQr2_Chr06g0238781.1"/>
    <property type="gene ID" value="HanXRQr2_Chr06g0238781"/>
</dbReference>
<name>A0A9K3IPE3_HELAN</name>
<keyword evidence="2" id="KW-0812">Transmembrane</keyword>
<evidence type="ECO:0000313" key="3">
    <source>
        <dbReference type="Proteomes" id="UP000215914"/>
    </source>
</evidence>
<accession>A0A9K3IPE3</accession>
<keyword evidence="3" id="KW-1185">Reference proteome</keyword>